<reference evidence="1 2" key="1">
    <citation type="journal article" date="2014" name="Agronomy (Basel)">
        <title>A Draft Genome Sequence for Ensete ventricosum, the Drought-Tolerant Tree Against Hunger.</title>
        <authorList>
            <person name="Harrison J."/>
            <person name="Moore K.A."/>
            <person name="Paszkiewicz K."/>
            <person name="Jones T."/>
            <person name="Grant M."/>
            <person name="Ambacheew D."/>
            <person name="Muzemil S."/>
            <person name="Studholme D.J."/>
        </authorList>
    </citation>
    <scope>NUCLEOTIDE SEQUENCE [LARGE SCALE GENOMIC DNA]</scope>
</reference>
<protein>
    <submittedName>
        <fullName evidence="1">Uncharacterized protein</fullName>
    </submittedName>
</protein>
<accession>A0A427AZG5</accession>
<evidence type="ECO:0000313" key="1">
    <source>
        <dbReference type="EMBL" id="RRT81641.1"/>
    </source>
</evidence>
<organism evidence="1 2">
    <name type="scientific">Ensete ventricosum</name>
    <name type="common">Abyssinian banana</name>
    <name type="synonym">Musa ensete</name>
    <dbReference type="NCBI Taxonomy" id="4639"/>
    <lineage>
        <taxon>Eukaryota</taxon>
        <taxon>Viridiplantae</taxon>
        <taxon>Streptophyta</taxon>
        <taxon>Embryophyta</taxon>
        <taxon>Tracheophyta</taxon>
        <taxon>Spermatophyta</taxon>
        <taxon>Magnoliopsida</taxon>
        <taxon>Liliopsida</taxon>
        <taxon>Zingiberales</taxon>
        <taxon>Musaceae</taxon>
        <taxon>Ensete</taxon>
    </lineage>
</organism>
<sequence length="66" mass="6848">MVAEAETEVAGSADQAMASCVELHLEELHVEYASDCADVEGKADCADVEATIGCAAVQVMAPLHQI</sequence>
<feature type="non-terminal residue" evidence="1">
    <location>
        <position position="66"/>
    </location>
</feature>
<name>A0A427AZG5_ENSVE</name>
<gene>
    <name evidence="1" type="ORF">B296_00006269</name>
</gene>
<comment type="caution">
    <text evidence="1">The sequence shown here is derived from an EMBL/GenBank/DDBJ whole genome shotgun (WGS) entry which is preliminary data.</text>
</comment>
<dbReference type="EMBL" id="AMZH03000862">
    <property type="protein sequence ID" value="RRT81641.1"/>
    <property type="molecule type" value="Genomic_DNA"/>
</dbReference>
<dbReference type="AlphaFoldDB" id="A0A427AZG5"/>
<proteinExistence type="predicted"/>
<dbReference type="Proteomes" id="UP000287651">
    <property type="component" value="Unassembled WGS sequence"/>
</dbReference>
<evidence type="ECO:0000313" key="2">
    <source>
        <dbReference type="Proteomes" id="UP000287651"/>
    </source>
</evidence>